<evidence type="ECO:0000313" key="4">
    <source>
        <dbReference type="Proteomes" id="UP000664521"/>
    </source>
</evidence>
<dbReference type="Gene3D" id="1.10.10.10">
    <property type="entry name" value="Winged helix-like DNA-binding domain superfamily/Winged helix DNA-binding domain"/>
    <property type="match status" value="1"/>
</dbReference>
<dbReference type="PANTHER" id="PTHR12732:SF0">
    <property type="entry name" value="PCI DOMAIN-CONTAINING PROTEIN 2"/>
    <property type="match status" value="1"/>
</dbReference>
<dbReference type="Pfam" id="PF01399">
    <property type="entry name" value="PCI"/>
    <property type="match status" value="1"/>
</dbReference>
<keyword evidence="4" id="KW-1185">Reference proteome</keyword>
<evidence type="ECO:0000259" key="2">
    <source>
        <dbReference type="PROSITE" id="PS50250"/>
    </source>
</evidence>
<dbReference type="InterPro" id="IPR045114">
    <property type="entry name" value="Csn12-like"/>
</dbReference>
<dbReference type="InterPro" id="IPR000717">
    <property type="entry name" value="PCI_dom"/>
</dbReference>
<dbReference type="GO" id="GO:0003690">
    <property type="term" value="F:double-stranded DNA binding"/>
    <property type="evidence" value="ECO:0007669"/>
    <property type="project" value="InterPro"/>
</dbReference>
<comment type="caution">
    <text evidence="3">The sequence shown here is derived from an EMBL/GenBank/DDBJ whole genome shotgun (WGS) entry which is preliminary data.</text>
</comment>
<dbReference type="InterPro" id="IPR036388">
    <property type="entry name" value="WH-like_DNA-bd_sf"/>
</dbReference>
<dbReference type="PROSITE" id="PS50250">
    <property type="entry name" value="PCI"/>
    <property type="match status" value="1"/>
</dbReference>
<gene>
    <name evidence="3" type="primary">CSN12</name>
    <name evidence="3" type="ORF">HETSPECPRED_005773</name>
</gene>
<sequence length="455" mass="51849">MDALFHDFKQAHYIRNGPLLADTLSPIALPRDPNRLRVFHSQSDDYSIASDVKYQVLHYDKSIDITKAEANAWVDIYIAYWKSLGPILDAENVPLEADWSKIYDRWKDVANSLIKGYSSGNFPSWTVPCLYVVGRHLRIFAIKADESARVASGGVQMKTGGFQDDIASDIGKNEKLEDAARVINRIFTLCISDRASLEESRKWALYYTTNLLFKTYFKLNSISLSKNILRALSASRTDMPVLEAFPKSHIVTFKYYVGVIFFLEEDYKQAEESLTEAYKLCHAYSHKNRELILTYLIPTRLLTTRLLPSVSLLRPYPRLLTLFMPLVRAIRLGSLHDFDAALSAGEPEFVKRRIYLTLERGRDICLRNLLRKVCLHQGWKDDGQMRKVSVSEFVAAVGYSERGGRPLGNGEYLDRDEVECQLANMIYKDLMKGYISREHSVVVLSKKGAFPGTGI</sequence>
<accession>A0A8H3FIF2</accession>
<dbReference type="PANTHER" id="PTHR12732">
    <property type="entry name" value="UNCHARACTERIZED PROTEASOME COMPONENT REGION PCI-CONTAINING"/>
    <property type="match status" value="1"/>
</dbReference>
<reference evidence="3" key="1">
    <citation type="submission" date="2021-03" db="EMBL/GenBank/DDBJ databases">
        <authorList>
            <person name="Tagirdzhanova G."/>
        </authorList>
    </citation>
    <scope>NUCLEOTIDE SEQUENCE</scope>
</reference>
<evidence type="ECO:0000313" key="3">
    <source>
        <dbReference type="EMBL" id="CAF9925174.1"/>
    </source>
</evidence>
<name>A0A8H3FIF2_9LECA</name>
<comment type="similarity">
    <text evidence="1">Belongs to the CSN12 family.</text>
</comment>
<feature type="domain" description="PCI" evidence="2">
    <location>
        <begin position="251"/>
        <end position="449"/>
    </location>
</feature>
<organism evidence="3 4">
    <name type="scientific">Heterodermia speciosa</name>
    <dbReference type="NCBI Taxonomy" id="116794"/>
    <lineage>
        <taxon>Eukaryota</taxon>
        <taxon>Fungi</taxon>
        <taxon>Dikarya</taxon>
        <taxon>Ascomycota</taxon>
        <taxon>Pezizomycotina</taxon>
        <taxon>Lecanoromycetes</taxon>
        <taxon>OSLEUM clade</taxon>
        <taxon>Lecanoromycetidae</taxon>
        <taxon>Caliciales</taxon>
        <taxon>Physciaceae</taxon>
        <taxon>Heterodermia</taxon>
    </lineage>
</organism>
<dbReference type="EMBL" id="CAJPDS010000037">
    <property type="protein sequence ID" value="CAF9925174.1"/>
    <property type="molecule type" value="Genomic_DNA"/>
</dbReference>
<evidence type="ECO:0000256" key="1">
    <source>
        <dbReference type="ARBA" id="ARBA00025771"/>
    </source>
</evidence>
<dbReference type="GO" id="GO:0003723">
    <property type="term" value="F:RNA binding"/>
    <property type="evidence" value="ECO:0007669"/>
    <property type="project" value="InterPro"/>
</dbReference>
<dbReference type="OrthoDB" id="10252687at2759"/>
<protein>
    <submittedName>
        <fullName evidence="3">COP9 signalosome (CSN) subunit</fullName>
    </submittedName>
</protein>
<dbReference type="SMART" id="SM00753">
    <property type="entry name" value="PAM"/>
    <property type="match status" value="1"/>
</dbReference>
<proteinExistence type="inferred from homology"/>
<dbReference type="AlphaFoldDB" id="A0A8H3FIF2"/>
<dbReference type="Proteomes" id="UP000664521">
    <property type="component" value="Unassembled WGS sequence"/>
</dbReference>